<dbReference type="Pfam" id="PF00691">
    <property type="entry name" value="OmpA"/>
    <property type="match status" value="1"/>
</dbReference>
<dbReference type="InterPro" id="IPR006690">
    <property type="entry name" value="OMPA-like_CS"/>
</dbReference>
<protein>
    <submittedName>
        <fullName evidence="7">OmpA family protein</fullName>
    </submittedName>
</protein>
<organism evidence="7 8">
    <name type="scientific">Pseudobowmanella zhangzhouensis</name>
    <dbReference type="NCBI Taxonomy" id="1537679"/>
    <lineage>
        <taxon>Bacteria</taxon>
        <taxon>Pseudomonadati</taxon>
        <taxon>Pseudomonadota</taxon>
        <taxon>Gammaproteobacteria</taxon>
        <taxon>Alteromonadales</taxon>
        <taxon>Alteromonadaceae</taxon>
    </lineage>
</organism>
<comment type="caution">
    <text evidence="7">The sequence shown here is derived from an EMBL/GenBank/DDBJ whole genome shotgun (WGS) entry which is preliminary data.</text>
</comment>
<feature type="chain" id="PRO_5047265283" evidence="5">
    <location>
        <begin position="20"/>
        <end position="210"/>
    </location>
</feature>
<keyword evidence="5" id="KW-0732">Signal</keyword>
<dbReference type="PANTHER" id="PTHR30329">
    <property type="entry name" value="STATOR ELEMENT OF FLAGELLAR MOTOR COMPLEX"/>
    <property type="match status" value="1"/>
</dbReference>
<feature type="signal peptide" evidence="5">
    <location>
        <begin position="1"/>
        <end position="19"/>
    </location>
</feature>
<dbReference type="PROSITE" id="PS51257">
    <property type="entry name" value="PROKAR_LIPOPROTEIN"/>
    <property type="match status" value="1"/>
</dbReference>
<evidence type="ECO:0000256" key="3">
    <source>
        <dbReference type="ARBA" id="ARBA00023237"/>
    </source>
</evidence>
<evidence type="ECO:0000256" key="5">
    <source>
        <dbReference type="SAM" id="SignalP"/>
    </source>
</evidence>
<dbReference type="InterPro" id="IPR006665">
    <property type="entry name" value="OmpA-like"/>
</dbReference>
<gene>
    <name evidence="7" type="ORF">ACFP85_08775</name>
</gene>
<dbReference type="Gene3D" id="3.30.1330.60">
    <property type="entry name" value="OmpA-like domain"/>
    <property type="match status" value="1"/>
</dbReference>
<comment type="subcellular location">
    <subcellularLocation>
        <location evidence="1">Cell outer membrane</location>
    </subcellularLocation>
</comment>
<name>A0ABW1XNI0_9ALTE</name>
<dbReference type="PROSITE" id="PS01068">
    <property type="entry name" value="OMPA_1"/>
    <property type="match status" value="1"/>
</dbReference>
<dbReference type="InterPro" id="IPR036737">
    <property type="entry name" value="OmpA-like_sf"/>
</dbReference>
<evidence type="ECO:0000313" key="8">
    <source>
        <dbReference type="Proteomes" id="UP001596364"/>
    </source>
</evidence>
<keyword evidence="2 4" id="KW-0472">Membrane</keyword>
<accession>A0ABW1XNI0</accession>
<evidence type="ECO:0000313" key="7">
    <source>
        <dbReference type="EMBL" id="MFC6440239.1"/>
    </source>
</evidence>
<dbReference type="InterPro" id="IPR050330">
    <property type="entry name" value="Bact_OuterMem_StrucFunc"/>
</dbReference>
<dbReference type="InterPro" id="IPR027367">
    <property type="entry name" value="Gly-zipper_YMGG"/>
</dbReference>
<evidence type="ECO:0000256" key="4">
    <source>
        <dbReference type="PROSITE-ProRule" id="PRU00473"/>
    </source>
</evidence>
<keyword evidence="8" id="KW-1185">Reference proteome</keyword>
<dbReference type="PROSITE" id="PS51123">
    <property type="entry name" value="OMPA_2"/>
    <property type="match status" value="1"/>
</dbReference>
<sequence>MKKLIIATTIATLMMTGCANDMSNAQKGAGIGAVLGAVLGKATGDHDKSRLAWGAVVGAIAGGAIGNYMDKQEEEFRKELADSGVEVYRDGDTITLRMPGNITFDTDSNRIDPRFYPVLNDVALVLNKYEKTVLKITGHTDSTGSDEYNQSLSEQRAASVKNYLLSQQVDNRRITTVGMGEYEPLVSNDTAELRQQNRRVELQVFPLKNS</sequence>
<dbReference type="RefSeq" id="WP_131258042.1">
    <property type="nucleotide sequence ID" value="NZ_JBHSUS010000001.1"/>
</dbReference>
<dbReference type="Proteomes" id="UP001596364">
    <property type="component" value="Unassembled WGS sequence"/>
</dbReference>
<dbReference type="PANTHER" id="PTHR30329:SF21">
    <property type="entry name" value="LIPOPROTEIN YIAD-RELATED"/>
    <property type="match status" value="1"/>
</dbReference>
<evidence type="ECO:0000256" key="2">
    <source>
        <dbReference type="ARBA" id="ARBA00023136"/>
    </source>
</evidence>
<feature type="domain" description="OmpA-like" evidence="6">
    <location>
        <begin position="91"/>
        <end position="208"/>
    </location>
</feature>
<dbReference type="Pfam" id="PF13441">
    <property type="entry name" value="Gly-zipper_YMGG"/>
    <property type="match status" value="1"/>
</dbReference>
<dbReference type="InterPro" id="IPR006664">
    <property type="entry name" value="OMP_bac"/>
</dbReference>
<dbReference type="EMBL" id="JBHSUS010000001">
    <property type="protein sequence ID" value="MFC6440239.1"/>
    <property type="molecule type" value="Genomic_DNA"/>
</dbReference>
<evidence type="ECO:0000256" key="1">
    <source>
        <dbReference type="ARBA" id="ARBA00004442"/>
    </source>
</evidence>
<keyword evidence="3" id="KW-0998">Cell outer membrane</keyword>
<evidence type="ECO:0000259" key="6">
    <source>
        <dbReference type="PROSITE" id="PS51123"/>
    </source>
</evidence>
<dbReference type="CDD" id="cd07185">
    <property type="entry name" value="OmpA_C-like"/>
    <property type="match status" value="1"/>
</dbReference>
<dbReference type="PRINTS" id="PR01021">
    <property type="entry name" value="OMPADOMAIN"/>
</dbReference>
<reference evidence="8" key="1">
    <citation type="journal article" date="2019" name="Int. J. Syst. Evol. Microbiol.">
        <title>The Global Catalogue of Microorganisms (GCM) 10K type strain sequencing project: providing services to taxonomists for standard genome sequencing and annotation.</title>
        <authorList>
            <consortium name="The Broad Institute Genomics Platform"/>
            <consortium name="The Broad Institute Genome Sequencing Center for Infectious Disease"/>
            <person name="Wu L."/>
            <person name="Ma J."/>
        </authorList>
    </citation>
    <scope>NUCLEOTIDE SEQUENCE [LARGE SCALE GENOMIC DNA]</scope>
    <source>
        <strain evidence="8">CGMCC 1.16031</strain>
    </source>
</reference>
<dbReference type="SUPFAM" id="SSF103088">
    <property type="entry name" value="OmpA-like"/>
    <property type="match status" value="1"/>
</dbReference>
<proteinExistence type="predicted"/>